<dbReference type="CDD" id="cd00501">
    <property type="entry name" value="Peptidase_C15"/>
    <property type="match status" value="1"/>
</dbReference>
<evidence type="ECO:0000256" key="6">
    <source>
        <dbReference type="PROSITE-ProRule" id="PRU10077"/>
    </source>
</evidence>
<dbReference type="EC" id="3.4.19.3" evidence="6"/>
<reference evidence="8" key="1">
    <citation type="submission" date="2020-05" db="EMBL/GenBank/DDBJ databases">
        <title>Identification of trans-AT polyketide cluster in two marine bacteria, producers of a novel glutaramide-containing polyketide sesbanimide D and analogs.</title>
        <authorList>
            <person name="Kacar D."/>
            <person name="Rodriguez P."/>
            <person name="Canedo L."/>
            <person name="Gonzalez E."/>
            <person name="Galan B."/>
            <person name="De La Calle F."/>
            <person name="Garcia J.L."/>
        </authorList>
    </citation>
    <scope>NUCLEOTIDE SEQUENCE</scope>
    <source>
        <strain evidence="8">PHM038</strain>
    </source>
</reference>
<comment type="similarity">
    <text evidence="1">Belongs to the peptidase C15 family.</text>
</comment>
<comment type="caution">
    <text evidence="8">The sequence shown here is derived from an EMBL/GenBank/DDBJ whole genome shotgun (WGS) entry which is preliminary data.</text>
</comment>
<dbReference type="GO" id="GO:0006508">
    <property type="term" value="P:proteolysis"/>
    <property type="evidence" value="ECO:0007669"/>
    <property type="project" value="UniProtKB-KW"/>
</dbReference>
<dbReference type="PRINTS" id="PR00706">
    <property type="entry name" value="PYROGLUPTASE"/>
</dbReference>
<evidence type="ECO:0000313" key="9">
    <source>
        <dbReference type="Proteomes" id="UP000598467"/>
    </source>
</evidence>
<evidence type="ECO:0000313" key="8">
    <source>
        <dbReference type="EMBL" id="MBD1545160.1"/>
    </source>
</evidence>
<dbReference type="GO" id="GO:0005829">
    <property type="term" value="C:cytosol"/>
    <property type="evidence" value="ECO:0007669"/>
    <property type="project" value="InterPro"/>
</dbReference>
<keyword evidence="3" id="KW-0645">Protease</keyword>
<dbReference type="InterPro" id="IPR000816">
    <property type="entry name" value="Peptidase_C15"/>
</dbReference>
<dbReference type="AlphaFoldDB" id="A0A926NW16"/>
<name>A0A926NW16_9HYPH</name>
<keyword evidence="2" id="KW-0963">Cytoplasm</keyword>
<evidence type="ECO:0000256" key="2">
    <source>
        <dbReference type="ARBA" id="ARBA00022490"/>
    </source>
</evidence>
<dbReference type="PANTHER" id="PTHR23402:SF1">
    <property type="entry name" value="PYROGLUTAMYL-PEPTIDASE I"/>
    <property type="match status" value="1"/>
</dbReference>
<dbReference type="InterPro" id="IPR033694">
    <property type="entry name" value="PGPEP1_Cys_AS"/>
</dbReference>
<proteinExistence type="inferred from homology"/>
<keyword evidence="4" id="KW-0378">Hydrolase</keyword>
<dbReference type="PROSITE" id="PS01334">
    <property type="entry name" value="PYRASE_CYS"/>
    <property type="match status" value="1"/>
</dbReference>
<keyword evidence="5" id="KW-0788">Thiol protease</keyword>
<dbReference type="Gene3D" id="3.40.630.20">
    <property type="entry name" value="Peptidase C15, pyroglutamyl peptidase I-like"/>
    <property type="match status" value="1"/>
</dbReference>
<feature type="active site" evidence="6">
    <location>
        <position position="219"/>
    </location>
</feature>
<dbReference type="EMBL" id="JABFCZ010000003">
    <property type="protein sequence ID" value="MBD1545160.1"/>
    <property type="molecule type" value="Genomic_DNA"/>
</dbReference>
<organism evidence="8 9">
    <name type="scientific">Roseibium aggregatum</name>
    <dbReference type="NCBI Taxonomy" id="187304"/>
    <lineage>
        <taxon>Bacteria</taxon>
        <taxon>Pseudomonadati</taxon>
        <taxon>Pseudomonadota</taxon>
        <taxon>Alphaproteobacteria</taxon>
        <taxon>Hyphomicrobiales</taxon>
        <taxon>Stappiaceae</taxon>
        <taxon>Roseibium</taxon>
    </lineage>
</organism>
<evidence type="ECO:0000256" key="7">
    <source>
        <dbReference type="SAM" id="MobiDB-lite"/>
    </source>
</evidence>
<dbReference type="PANTHER" id="PTHR23402">
    <property type="entry name" value="PROTEASE FAMILY C15 PYROGLUTAMYL-PEPTIDASE I-RELATED"/>
    <property type="match status" value="1"/>
</dbReference>
<evidence type="ECO:0000256" key="1">
    <source>
        <dbReference type="ARBA" id="ARBA00006641"/>
    </source>
</evidence>
<evidence type="ECO:0000256" key="5">
    <source>
        <dbReference type="ARBA" id="ARBA00022807"/>
    </source>
</evidence>
<dbReference type="InterPro" id="IPR036440">
    <property type="entry name" value="Peptidase_C15-like_sf"/>
</dbReference>
<dbReference type="Proteomes" id="UP000598467">
    <property type="component" value="Unassembled WGS sequence"/>
</dbReference>
<protein>
    <recommendedName>
        <fullName evidence="6">Pyroglutamyl-peptidase I</fullName>
        <ecNumber evidence="6">3.4.19.3</ecNumber>
    </recommendedName>
</protein>
<comment type="catalytic activity">
    <reaction evidence="6">
        <text>Release of an N-terminal pyroglutamyl group from a polypeptide, the second amino acid generally not being Pro.</text>
        <dbReference type="EC" id="3.4.19.3"/>
    </reaction>
</comment>
<evidence type="ECO:0000256" key="4">
    <source>
        <dbReference type="ARBA" id="ARBA00022801"/>
    </source>
</evidence>
<feature type="region of interest" description="Disordered" evidence="7">
    <location>
        <begin position="166"/>
        <end position="185"/>
    </location>
</feature>
<dbReference type="InterPro" id="IPR016125">
    <property type="entry name" value="Peptidase_C15-like"/>
</dbReference>
<evidence type="ECO:0000256" key="3">
    <source>
        <dbReference type="ARBA" id="ARBA00022670"/>
    </source>
</evidence>
<dbReference type="Pfam" id="PF01470">
    <property type="entry name" value="Peptidase_C15"/>
    <property type="match status" value="1"/>
</dbReference>
<dbReference type="SUPFAM" id="SSF53182">
    <property type="entry name" value="Pyrrolidone carboxyl peptidase (pyroglutamate aminopeptidase)"/>
    <property type="match status" value="1"/>
</dbReference>
<dbReference type="GO" id="GO:0016920">
    <property type="term" value="F:pyroglutamyl-peptidase activity"/>
    <property type="evidence" value="ECO:0007669"/>
    <property type="project" value="UniProtKB-EC"/>
</dbReference>
<sequence length="270" mass="29764">MKSGRRSQTRLRATCSKKPPEPSCCICSLRTRRATASSAIRFRIAVVRSSKRSDPAAETLQTLKLFTASGRPPLKTVLVTGFEPFPGMPVNPTALLMKRLPRRLIPEVRGTRFLFEILPTTWTGRFEVAERLRRDLSPDAIVHFGVDGSRRTINIETRAVNRATRVKPDAGGAHAETSPLQAGAETARTSTLPFRALYEAAARSGLPVALSRDAGTYLCNATLWDSIGSGIPSVFVHVPPLPRGRFDTRPSLQQIEKAAILILEETRRRI</sequence>
<gene>
    <name evidence="8" type="ORF">HK439_02725</name>
</gene>
<accession>A0A926NW16</accession>